<dbReference type="KEGG" id="mgot:MgSA37_02215"/>
<comment type="similarity">
    <text evidence="10 11">Belongs to the TonB-dependent receptor family.</text>
</comment>
<evidence type="ECO:0000256" key="4">
    <source>
        <dbReference type="ARBA" id="ARBA00022692"/>
    </source>
</evidence>
<dbReference type="InterPro" id="IPR023996">
    <property type="entry name" value="TonB-dep_OMP_SusC/RagA"/>
</dbReference>
<proteinExistence type="inferred from homology"/>
<dbReference type="EMBL" id="AP017313">
    <property type="protein sequence ID" value="BAU54044.1"/>
    <property type="molecule type" value="Genomic_DNA"/>
</dbReference>
<dbReference type="Pfam" id="PF07715">
    <property type="entry name" value="Plug"/>
    <property type="match status" value="1"/>
</dbReference>
<dbReference type="PANTHER" id="PTHR30069">
    <property type="entry name" value="TONB-DEPENDENT OUTER MEMBRANE RECEPTOR"/>
    <property type="match status" value="1"/>
</dbReference>
<dbReference type="PROSITE" id="PS52016">
    <property type="entry name" value="TONB_DEPENDENT_REC_3"/>
    <property type="match status" value="1"/>
</dbReference>
<dbReference type="AlphaFoldDB" id="A0A0X8X1H2"/>
<dbReference type="InterPro" id="IPR036942">
    <property type="entry name" value="Beta-barrel_TonB_sf"/>
</dbReference>
<keyword evidence="2 10" id="KW-0813">Transport</keyword>
<evidence type="ECO:0000256" key="2">
    <source>
        <dbReference type="ARBA" id="ARBA00022448"/>
    </source>
</evidence>
<keyword evidence="9 10" id="KW-0998">Cell outer membrane</keyword>
<dbReference type="GO" id="GO:0044718">
    <property type="term" value="P:siderophore transmembrane transport"/>
    <property type="evidence" value="ECO:0007669"/>
    <property type="project" value="TreeGrafter"/>
</dbReference>
<dbReference type="SUPFAM" id="SSF56935">
    <property type="entry name" value="Porins"/>
    <property type="match status" value="1"/>
</dbReference>
<dbReference type="NCBIfam" id="TIGR04057">
    <property type="entry name" value="SusC_RagA_signa"/>
    <property type="match status" value="1"/>
</dbReference>
<keyword evidence="6 11" id="KW-0798">TonB box</keyword>
<keyword evidence="13" id="KW-1185">Reference proteome</keyword>
<keyword evidence="3 10" id="KW-1134">Transmembrane beta strand</keyword>
<evidence type="ECO:0000256" key="9">
    <source>
        <dbReference type="ARBA" id="ARBA00023237"/>
    </source>
</evidence>
<keyword evidence="8 12" id="KW-0675">Receptor</keyword>
<dbReference type="SUPFAM" id="SSF49464">
    <property type="entry name" value="Carboxypeptidase regulatory domain-like"/>
    <property type="match status" value="1"/>
</dbReference>
<evidence type="ECO:0000313" key="13">
    <source>
        <dbReference type="Proteomes" id="UP000218263"/>
    </source>
</evidence>
<organism evidence="12 13">
    <name type="scientific">Mucilaginibacter gotjawali</name>
    <dbReference type="NCBI Taxonomy" id="1550579"/>
    <lineage>
        <taxon>Bacteria</taxon>
        <taxon>Pseudomonadati</taxon>
        <taxon>Bacteroidota</taxon>
        <taxon>Sphingobacteriia</taxon>
        <taxon>Sphingobacteriales</taxon>
        <taxon>Sphingobacteriaceae</taxon>
        <taxon>Mucilaginibacter</taxon>
    </lineage>
</organism>
<dbReference type="InterPro" id="IPR008969">
    <property type="entry name" value="CarboxyPept-like_regulatory"/>
</dbReference>
<keyword evidence="4 10" id="KW-0812">Transmembrane</keyword>
<evidence type="ECO:0000256" key="1">
    <source>
        <dbReference type="ARBA" id="ARBA00004571"/>
    </source>
</evidence>
<evidence type="ECO:0000256" key="6">
    <source>
        <dbReference type="ARBA" id="ARBA00023077"/>
    </source>
</evidence>
<dbReference type="Pfam" id="PF13715">
    <property type="entry name" value="CarbopepD_reg_2"/>
    <property type="match status" value="1"/>
</dbReference>
<evidence type="ECO:0000256" key="5">
    <source>
        <dbReference type="ARBA" id="ARBA00022729"/>
    </source>
</evidence>
<dbReference type="InterPro" id="IPR037066">
    <property type="entry name" value="Plug_dom_sf"/>
</dbReference>
<evidence type="ECO:0000256" key="10">
    <source>
        <dbReference type="PROSITE-ProRule" id="PRU01360"/>
    </source>
</evidence>
<dbReference type="Gene3D" id="2.40.170.20">
    <property type="entry name" value="TonB-dependent receptor, beta-barrel domain"/>
    <property type="match status" value="1"/>
</dbReference>
<evidence type="ECO:0000313" key="12">
    <source>
        <dbReference type="EMBL" id="BAU54044.1"/>
    </source>
</evidence>
<dbReference type="InterPro" id="IPR012910">
    <property type="entry name" value="Plug_dom"/>
</dbReference>
<evidence type="ECO:0000256" key="8">
    <source>
        <dbReference type="ARBA" id="ARBA00023170"/>
    </source>
</evidence>
<evidence type="ECO:0000256" key="3">
    <source>
        <dbReference type="ARBA" id="ARBA00022452"/>
    </source>
</evidence>
<sequence>MDKNLQKRMRYHISLFIASMLLCLSSYAQTVGISGKVTDADNAEPMTGVSIKVKGTTTGAVSDINGNYKIMAKPGDVLVFSFLSYQRQEIIVKKTNVIDVKLNSTSSDLNEVVVVGYGKSIKRKDVTGSISSIKGNDLRQTQPTTFDQALQGKVAGVVVQQISGQPGGGVSIQIRGVSSISGSNSPMYVIDGVIIPPTSDPGNGGNPLNSINPNDVESVDVLKDASATAIYGSQATNGVIVITTKRGKAGAPTISYDGFAEQQLRPKELPTMDLQQYATVINARSQVWGFSTDAAELANPQYLGKGTDWQKALFQNAPEQSHTLTISGGDVKNQYLISSTYFNQQGIVSGSEFTRYSVRVNLDNKMTDWLKLTTSLQLIHSGQNQNATANAGISNALSETPNIPVQYPDGSYGGNTNTEGWVSSVANPVAVSLITTNNQTRNQVFANQSIDITFTKDLSFRTELSGNFDFNANNSFSPSYTFGTVVNGTNGGGQGESQDISWTLRNFLTYNHSFNKFKINALAGHEASSDWNESVSANRTNYPSNNVTSVSAGDPVSATNSGNVGLGGATESYYSRLNLSWDDRYLITGTVRNDGSSNFPANNRWALSYSGAFAWKISNEAFLKNVKQISELKLRLSYGLTNNQNVPGNSYVGLLSTQVNGLGTAEFQTQLPNPKIKWEQTDYYDAGIDGSFFNGRINFSFDVYDRLTNGLLLREPLPIYSGTTTGYSPGAMAAPYANVGSMRNEGFDFQISTTNISNRNFIWRSDFTLSRNVNKVLSLGNGGSDASLTASDGGSGQVAEKTVVGQSIGEFYGYVFDGVFATPKDFQTHALPANQAGVPYPISPNSGGIWYGDRMFKDLNGDGIIDSKDETFLGSPLPKFQYGIGNTFTYKGFDLNIFFSGDYGNKVFNEVSVSHTDPSQTTAWFTSVLNYSRLALVNPNGSASDVNNVYVTNPHTNIVSLRNDNTNENNRPSTIYIQDGSFLKCKNIKLTYHLPEGILSKIHVHSAQIYANVTNVFTITKYVGMDPEIGSWNPLQAGWDQGYYPQPRGFTIGANITLNK</sequence>
<gene>
    <name evidence="12" type="ORF">MgSA37_02215</name>
</gene>
<dbReference type="GO" id="GO:0015344">
    <property type="term" value="F:siderophore uptake transmembrane transporter activity"/>
    <property type="evidence" value="ECO:0007669"/>
    <property type="project" value="TreeGrafter"/>
</dbReference>
<evidence type="ECO:0000256" key="7">
    <source>
        <dbReference type="ARBA" id="ARBA00023136"/>
    </source>
</evidence>
<dbReference type="InterPro" id="IPR000531">
    <property type="entry name" value="Beta-barrel_TonB"/>
</dbReference>
<keyword evidence="7 10" id="KW-0472">Membrane</keyword>
<dbReference type="Gene3D" id="2.170.130.10">
    <property type="entry name" value="TonB-dependent receptor, plug domain"/>
    <property type="match status" value="1"/>
</dbReference>
<comment type="subcellular location">
    <subcellularLocation>
        <location evidence="1 10">Cell outer membrane</location>
        <topology evidence="1 10">Multi-pass membrane protein</topology>
    </subcellularLocation>
</comment>
<name>A0A0X8X1H2_9SPHI</name>
<dbReference type="OrthoDB" id="9768177at2"/>
<dbReference type="Pfam" id="PF00593">
    <property type="entry name" value="TonB_dep_Rec_b-barrel"/>
    <property type="match status" value="1"/>
</dbReference>
<keyword evidence="5" id="KW-0732">Signal</keyword>
<dbReference type="Proteomes" id="UP000218263">
    <property type="component" value="Chromosome"/>
</dbReference>
<dbReference type="NCBIfam" id="TIGR04056">
    <property type="entry name" value="OMP_RagA_SusC"/>
    <property type="match status" value="1"/>
</dbReference>
<protein>
    <submittedName>
        <fullName evidence="12">TonB-dependent Receptor Plug Domain protein</fullName>
    </submittedName>
</protein>
<dbReference type="PANTHER" id="PTHR30069:SF29">
    <property type="entry name" value="HEMOGLOBIN AND HEMOGLOBIN-HAPTOGLOBIN-BINDING PROTEIN 1-RELATED"/>
    <property type="match status" value="1"/>
</dbReference>
<evidence type="ECO:0000256" key="11">
    <source>
        <dbReference type="RuleBase" id="RU003357"/>
    </source>
</evidence>
<accession>A0A0X8X1H2</accession>
<reference evidence="12 13" key="1">
    <citation type="submission" date="2015-12" db="EMBL/GenBank/DDBJ databases">
        <title>Genome sequence of Mucilaginibacter gotjawali.</title>
        <authorList>
            <person name="Lee J.S."/>
            <person name="Lee K.C."/>
            <person name="Kim K.K."/>
            <person name="Lee B.W."/>
        </authorList>
    </citation>
    <scope>NUCLEOTIDE SEQUENCE [LARGE SCALE GENOMIC DNA]</scope>
    <source>
        <strain evidence="12 13">SA3-7</strain>
    </source>
</reference>
<dbReference type="InterPro" id="IPR023997">
    <property type="entry name" value="TonB-dep_OMP_SusC/RagA_CS"/>
</dbReference>
<dbReference type="InterPro" id="IPR039426">
    <property type="entry name" value="TonB-dep_rcpt-like"/>
</dbReference>
<dbReference type="GO" id="GO:0009279">
    <property type="term" value="C:cell outer membrane"/>
    <property type="evidence" value="ECO:0007669"/>
    <property type="project" value="UniProtKB-SubCell"/>
</dbReference>
<dbReference type="Gene3D" id="2.60.40.1120">
    <property type="entry name" value="Carboxypeptidase-like, regulatory domain"/>
    <property type="match status" value="1"/>
</dbReference>
<dbReference type="RefSeq" id="WP_096351843.1">
    <property type="nucleotide sequence ID" value="NZ_AP017313.1"/>
</dbReference>